<gene>
    <name evidence="3" type="ORF">CDEB00056_LOCUS8656</name>
</gene>
<protein>
    <submittedName>
        <fullName evidence="3">Uncharacterized protein</fullName>
    </submittedName>
</protein>
<organism evidence="3">
    <name type="scientific">Chaetoceros debilis</name>
    <dbReference type="NCBI Taxonomy" id="122233"/>
    <lineage>
        <taxon>Eukaryota</taxon>
        <taxon>Sar</taxon>
        <taxon>Stramenopiles</taxon>
        <taxon>Ochrophyta</taxon>
        <taxon>Bacillariophyta</taxon>
        <taxon>Coscinodiscophyceae</taxon>
        <taxon>Chaetocerotophycidae</taxon>
        <taxon>Chaetocerotales</taxon>
        <taxon>Chaetocerotaceae</taxon>
        <taxon>Chaetoceros</taxon>
    </lineage>
</organism>
<feature type="signal peptide" evidence="2">
    <location>
        <begin position="1"/>
        <end position="24"/>
    </location>
</feature>
<name>A0A7S3Q2L3_9STRA</name>
<dbReference type="EMBL" id="HBIO01011141">
    <property type="protein sequence ID" value="CAE0463815.1"/>
    <property type="molecule type" value="Transcribed_RNA"/>
</dbReference>
<evidence type="ECO:0000256" key="2">
    <source>
        <dbReference type="SAM" id="SignalP"/>
    </source>
</evidence>
<dbReference type="AlphaFoldDB" id="A0A7S3Q2L3"/>
<evidence type="ECO:0000256" key="1">
    <source>
        <dbReference type="SAM" id="MobiDB-lite"/>
    </source>
</evidence>
<evidence type="ECO:0000313" key="3">
    <source>
        <dbReference type="EMBL" id="CAE0463815.1"/>
    </source>
</evidence>
<feature type="compositionally biased region" description="Basic residues" evidence="1">
    <location>
        <begin position="345"/>
        <end position="367"/>
    </location>
</feature>
<proteinExistence type="predicted"/>
<feature type="chain" id="PRO_5031543462" evidence="2">
    <location>
        <begin position="25"/>
        <end position="367"/>
    </location>
</feature>
<accession>A0A7S3Q2L3</accession>
<feature type="region of interest" description="Disordered" evidence="1">
    <location>
        <begin position="332"/>
        <end position="367"/>
    </location>
</feature>
<keyword evidence="2" id="KW-0732">Signal</keyword>
<reference evidence="3" key="1">
    <citation type="submission" date="2021-01" db="EMBL/GenBank/DDBJ databases">
        <authorList>
            <person name="Corre E."/>
            <person name="Pelletier E."/>
            <person name="Niang G."/>
            <person name="Scheremetjew M."/>
            <person name="Finn R."/>
            <person name="Kale V."/>
            <person name="Holt S."/>
            <person name="Cochrane G."/>
            <person name="Meng A."/>
            <person name="Brown T."/>
            <person name="Cohen L."/>
        </authorList>
    </citation>
    <scope>NUCLEOTIDE SEQUENCE</scope>
    <source>
        <strain evidence="3">MM31A-1</strain>
    </source>
</reference>
<sequence>MLFNNRVIHLSLASIFLFAHDSTAQQQCPRGAFVETGKKCPCLSVDTGCKIVDTDSAFDDVRGMSCGKLEVTTDSNGDYPNIEVEYSWEMCNKNSFDIKLKQDFAKFFDWTKRKGSKDENINNPRFPLGGKTLEAGACLNQSQVVTLDTANRYTIATQLEGFVVKESGGIVNPQNSYCYAFSNESVSFKKGKCNVTTDAACMVEGTTTSCQDFIDQARVAGRCADFNASFTWKACNYQPYDMKIFSDASNVKIATKNNGLTINVPIANVQGPIGSGECEKFGPKTKIINTCSDDEKLFYSINLQGSKQNEKFWHECQDFTFKKLQRFREPILKAPSKAPSVPSKGKGKGNGRNTLSKRKRRATRRNL</sequence>